<gene>
    <name evidence="1" type="ORF">Daesc_006230</name>
</gene>
<protein>
    <submittedName>
        <fullName evidence="1">Uncharacterized protein</fullName>
    </submittedName>
</protein>
<keyword evidence="2" id="KW-1185">Reference proteome</keyword>
<organism evidence="1 2">
    <name type="scientific">Daldinia eschscholtzii</name>
    <dbReference type="NCBI Taxonomy" id="292717"/>
    <lineage>
        <taxon>Eukaryota</taxon>
        <taxon>Fungi</taxon>
        <taxon>Dikarya</taxon>
        <taxon>Ascomycota</taxon>
        <taxon>Pezizomycotina</taxon>
        <taxon>Sordariomycetes</taxon>
        <taxon>Xylariomycetidae</taxon>
        <taxon>Xylariales</taxon>
        <taxon>Hypoxylaceae</taxon>
        <taxon>Daldinia</taxon>
    </lineage>
</organism>
<dbReference type="EMBL" id="JBANMG010000006">
    <property type="protein sequence ID" value="KAK6951707.1"/>
    <property type="molecule type" value="Genomic_DNA"/>
</dbReference>
<dbReference type="AlphaFoldDB" id="A0AAX6MH10"/>
<name>A0AAX6MH10_9PEZI</name>
<reference evidence="1 2" key="1">
    <citation type="journal article" date="2024" name="Front Chem Biol">
        <title>Unveiling the potential of Daldinia eschscholtzii MFLUCC 19-0629 through bioactivity and bioinformatics studies for enhanced sustainable agriculture production.</title>
        <authorList>
            <person name="Brooks S."/>
            <person name="Weaver J.A."/>
            <person name="Klomchit A."/>
            <person name="Alharthi S.A."/>
            <person name="Onlamun T."/>
            <person name="Nurani R."/>
            <person name="Vong T.K."/>
            <person name="Alberti F."/>
            <person name="Greco C."/>
        </authorList>
    </citation>
    <scope>NUCLEOTIDE SEQUENCE [LARGE SCALE GENOMIC DNA]</scope>
    <source>
        <strain evidence="1">MFLUCC 19-0629</strain>
    </source>
</reference>
<proteinExistence type="predicted"/>
<dbReference type="Proteomes" id="UP001369815">
    <property type="component" value="Unassembled WGS sequence"/>
</dbReference>
<evidence type="ECO:0000313" key="2">
    <source>
        <dbReference type="Proteomes" id="UP001369815"/>
    </source>
</evidence>
<accession>A0AAX6MH10</accession>
<evidence type="ECO:0000313" key="1">
    <source>
        <dbReference type="EMBL" id="KAK6951707.1"/>
    </source>
</evidence>
<sequence>MDHTGYQKVEHIQQFDSWTRACWDAENFLVGPPDPALAFKFVSAAGDLESAHPAEFSLSQELDCKSG</sequence>
<comment type="caution">
    <text evidence="1">The sequence shown here is derived from an EMBL/GenBank/DDBJ whole genome shotgun (WGS) entry which is preliminary data.</text>
</comment>